<proteinExistence type="inferred from homology"/>
<keyword evidence="1" id="KW-0808">Transferase</keyword>
<dbReference type="CDD" id="cd03522">
    <property type="entry name" value="MoeA_like"/>
    <property type="match status" value="1"/>
</dbReference>
<name>A0A151AMT4_9CLOT</name>
<dbReference type="PANTHER" id="PTHR10192:SF28">
    <property type="entry name" value="MOLYBDOPTERIN MOLYBDENUMTRANSFERASE"/>
    <property type="match status" value="1"/>
</dbReference>
<protein>
    <recommendedName>
        <fullName evidence="1">Molybdopterin molybdenumtransferase</fullName>
        <ecNumber evidence="1">2.10.1.1</ecNumber>
    </recommendedName>
</protein>
<comment type="pathway">
    <text evidence="1">Cofactor biosynthesis; molybdopterin biosynthesis.</text>
</comment>
<dbReference type="STRING" id="1121305.CLCOL_13520"/>
<comment type="cofactor">
    <cofactor evidence="1">
        <name>Mg(2+)</name>
        <dbReference type="ChEBI" id="CHEBI:18420"/>
    </cofactor>
</comment>
<organism evidence="3 4">
    <name type="scientific">Clostridium colicanis DSM 13634</name>
    <dbReference type="NCBI Taxonomy" id="1121305"/>
    <lineage>
        <taxon>Bacteria</taxon>
        <taxon>Bacillati</taxon>
        <taxon>Bacillota</taxon>
        <taxon>Clostridia</taxon>
        <taxon>Eubacteriales</taxon>
        <taxon>Clostridiaceae</taxon>
        <taxon>Clostridium</taxon>
    </lineage>
</organism>
<keyword evidence="4" id="KW-1185">Reference proteome</keyword>
<dbReference type="Pfam" id="PF00994">
    <property type="entry name" value="MoCF_biosynth"/>
    <property type="match status" value="1"/>
</dbReference>
<comment type="similarity">
    <text evidence="1">Belongs to the MoeA family.</text>
</comment>
<dbReference type="SMART" id="SM00852">
    <property type="entry name" value="MoCF_biosynth"/>
    <property type="match status" value="1"/>
</dbReference>
<comment type="function">
    <text evidence="1">Catalyzes the insertion of molybdate into adenylated molybdopterin with the concomitant release of AMP.</text>
</comment>
<dbReference type="SUPFAM" id="SSF53218">
    <property type="entry name" value="Molybdenum cofactor biosynthesis proteins"/>
    <property type="match status" value="1"/>
</dbReference>
<sequence>MKSVKVEEAVGSVLGHDLTMIIPGKYKGAAFKKGHVIKEEDIEVLKSMGKNHINIIELSDEKLHEDEAAKRIGKAAIGEGIYLSEPSEGKVLLKSKHRGIIKINLKSLNAVNNVDKVSLAIRHNNILVEKDEVIGATRIIPLVIEEGNIKKVEDICQKIGKVVCIKELQVLKVGVIITGTEVYEGRIKDKFAPILKDKIQYYGGELLEIKYAPDNREKIEEGMRNLIEFGADIVLATGGMSVDADDVTPIAIKNISDKVVSYGVPALPGNMLMLAYFKDIPIIGIPAGALYCKITSFDLLFPRIMAGDKIQKQDIISLSHGGVCLQCKECIYPNCAFGKA</sequence>
<dbReference type="Proteomes" id="UP000075374">
    <property type="component" value="Unassembled WGS sequence"/>
</dbReference>
<dbReference type="GO" id="GO:0061599">
    <property type="term" value="F:molybdopterin molybdotransferase activity"/>
    <property type="evidence" value="ECO:0007669"/>
    <property type="project" value="UniProtKB-UniRule"/>
</dbReference>
<feature type="domain" description="MoaB/Mog" evidence="2">
    <location>
        <begin position="174"/>
        <end position="306"/>
    </location>
</feature>
<dbReference type="GO" id="GO:0005829">
    <property type="term" value="C:cytosol"/>
    <property type="evidence" value="ECO:0007669"/>
    <property type="project" value="TreeGrafter"/>
</dbReference>
<keyword evidence="1" id="KW-0460">Magnesium</keyword>
<reference evidence="3 4" key="1">
    <citation type="submission" date="2016-02" db="EMBL/GenBank/DDBJ databases">
        <title>Genome sequence of Clostridium colicanis DSM 13634.</title>
        <authorList>
            <person name="Poehlein A."/>
            <person name="Daniel R."/>
        </authorList>
    </citation>
    <scope>NUCLEOTIDE SEQUENCE [LARGE SCALE GENOMIC DNA]</scope>
    <source>
        <strain evidence="3 4">DSM 13634</strain>
    </source>
</reference>
<keyword evidence="1" id="KW-0479">Metal-binding</keyword>
<evidence type="ECO:0000259" key="2">
    <source>
        <dbReference type="SMART" id="SM00852"/>
    </source>
</evidence>
<evidence type="ECO:0000256" key="1">
    <source>
        <dbReference type="RuleBase" id="RU365090"/>
    </source>
</evidence>
<dbReference type="GO" id="GO:0006777">
    <property type="term" value="P:Mo-molybdopterin cofactor biosynthetic process"/>
    <property type="evidence" value="ECO:0007669"/>
    <property type="project" value="UniProtKB-UniRule"/>
</dbReference>
<dbReference type="InterPro" id="IPR036425">
    <property type="entry name" value="MoaB/Mog-like_dom_sf"/>
</dbReference>
<comment type="catalytic activity">
    <reaction evidence="1">
        <text>adenylyl-molybdopterin + molybdate = Mo-molybdopterin + AMP + H(+)</text>
        <dbReference type="Rhea" id="RHEA:35047"/>
        <dbReference type="ChEBI" id="CHEBI:15378"/>
        <dbReference type="ChEBI" id="CHEBI:36264"/>
        <dbReference type="ChEBI" id="CHEBI:62727"/>
        <dbReference type="ChEBI" id="CHEBI:71302"/>
        <dbReference type="ChEBI" id="CHEBI:456215"/>
    </reaction>
</comment>
<evidence type="ECO:0000313" key="3">
    <source>
        <dbReference type="EMBL" id="KYH28912.1"/>
    </source>
</evidence>
<keyword evidence="1" id="KW-0500">Molybdenum</keyword>
<dbReference type="GO" id="GO:0046872">
    <property type="term" value="F:metal ion binding"/>
    <property type="evidence" value="ECO:0007669"/>
    <property type="project" value="UniProtKB-UniRule"/>
</dbReference>
<dbReference type="EMBL" id="LTBB01000006">
    <property type="protein sequence ID" value="KYH28912.1"/>
    <property type="molecule type" value="Genomic_DNA"/>
</dbReference>
<evidence type="ECO:0000313" key="4">
    <source>
        <dbReference type="Proteomes" id="UP000075374"/>
    </source>
</evidence>
<dbReference type="EC" id="2.10.1.1" evidence="1"/>
<dbReference type="AlphaFoldDB" id="A0A151AMT4"/>
<keyword evidence="1" id="KW-0501">Molybdenum cofactor biosynthesis</keyword>
<gene>
    <name evidence="3" type="primary">cinA_1</name>
    <name evidence="3" type="ORF">CLCOL_13520</name>
</gene>
<dbReference type="PATRIC" id="fig|1121305.3.peg.1356"/>
<dbReference type="InterPro" id="IPR038987">
    <property type="entry name" value="MoeA-like"/>
</dbReference>
<dbReference type="InterPro" id="IPR001453">
    <property type="entry name" value="MoaB/Mog_dom"/>
</dbReference>
<dbReference type="UniPathway" id="UPA00344"/>
<accession>A0A151AMT4</accession>
<dbReference type="PANTHER" id="PTHR10192">
    <property type="entry name" value="MOLYBDOPTERIN BIOSYNTHESIS PROTEIN"/>
    <property type="match status" value="1"/>
</dbReference>
<dbReference type="Gene3D" id="3.40.980.10">
    <property type="entry name" value="MoaB/Mog-like domain"/>
    <property type="match status" value="1"/>
</dbReference>
<dbReference type="RefSeq" id="WP_061858214.1">
    <property type="nucleotide sequence ID" value="NZ_LTBB01000006.1"/>
</dbReference>
<comment type="caution">
    <text evidence="3">The sequence shown here is derived from an EMBL/GenBank/DDBJ whole genome shotgun (WGS) entry which is preliminary data.</text>
</comment>